<evidence type="ECO:0008006" key="4">
    <source>
        <dbReference type="Google" id="ProtNLM"/>
    </source>
</evidence>
<name>A0AAW3FHG8_9BACT</name>
<feature type="chain" id="PRO_5043822897" description="Lipoprotein" evidence="1">
    <location>
        <begin position="27"/>
        <end position="146"/>
    </location>
</feature>
<dbReference type="EMBL" id="JRNJ01000042">
    <property type="protein sequence ID" value="KGF28365.1"/>
    <property type="molecule type" value="Genomic_DNA"/>
</dbReference>
<dbReference type="AlphaFoldDB" id="A0AAW3FHG8"/>
<dbReference type="Proteomes" id="UP000029533">
    <property type="component" value="Unassembled WGS sequence"/>
</dbReference>
<sequence length="146" mass="17092">MVHKIRKCRFIKIISLLALCIIYACKDQVNKIDLSEQRQYVYSVTHDQIENILIYSQDGDECYSIERKETKQGAYYINIKDISDDYFVLSGCLLEGDTVRTHKIILKPNKNYDIISITSSRIPPDTIHIYVDYKGRMIKRQSIKHA</sequence>
<dbReference type="RefSeq" id="WP_036869465.1">
    <property type="nucleotide sequence ID" value="NZ_JRNJ01000042.1"/>
</dbReference>
<organism evidence="2 3">
    <name type="scientific">Prevotella histicola JCM 15637 = DNF00424</name>
    <dbReference type="NCBI Taxonomy" id="1236504"/>
    <lineage>
        <taxon>Bacteria</taxon>
        <taxon>Pseudomonadati</taxon>
        <taxon>Bacteroidota</taxon>
        <taxon>Bacteroidia</taxon>
        <taxon>Bacteroidales</taxon>
        <taxon>Prevotellaceae</taxon>
        <taxon>Prevotella</taxon>
    </lineage>
</organism>
<protein>
    <recommendedName>
        <fullName evidence="4">Lipoprotein</fullName>
    </recommendedName>
</protein>
<keyword evidence="1" id="KW-0732">Signal</keyword>
<dbReference type="PROSITE" id="PS51257">
    <property type="entry name" value="PROKAR_LIPOPROTEIN"/>
    <property type="match status" value="1"/>
</dbReference>
<reference evidence="2 3" key="1">
    <citation type="submission" date="2014-07" db="EMBL/GenBank/DDBJ databases">
        <authorList>
            <person name="McCorrison J."/>
            <person name="Sanka R."/>
            <person name="Torralba M."/>
            <person name="Gillis M."/>
            <person name="Haft D.H."/>
            <person name="Methe B."/>
            <person name="Sutton G."/>
            <person name="Nelson K.E."/>
        </authorList>
    </citation>
    <scope>NUCLEOTIDE SEQUENCE [LARGE SCALE GENOMIC DNA]</scope>
    <source>
        <strain evidence="2 3">DNF00424</strain>
    </source>
</reference>
<evidence type="ECO:0000313" key="3">
    <source>
        <dbReference type="Proteomes" id="UP000029533"/>
    </source>
</evidence>
<feature type="signal peptide" evidence="1">
    <location>
        <begin position="1"/>
        <end position="26"/>
    </location>
</feature>
<evidence type="ECO:0000313" key="2">
    <source>
        <dbReference type="EMBL" id="KGF28365.1"/>
    </source>
</evidence>
<gene>
    <name evidence="2" type="ORF">HMPREF2132_04380</name>
</gene>
<comment type="caution">
    <text evidence="2">The sequence shown here is derived from an EMBL/GenBank/DDBJ whole genome shotgun (WGS) entry which is preliminary data.</text>
</comment>
<accession>A0AAW3FHG8</accession>
<proteinExistence type="predicted"/>
<evidence type="ECO:0000256" key="1">
    <source>
        <dbReference type="SAM" id="SignalP"/>
    </source>
</evidence>